<accession>A0A0F9XYZ7</accession>
<dbReference type="EMBL" id="JOKZ01000056">
    <property type="protein sequence ID" value="KKP05198.1"/>
    <property type="molecule type" value="Genomic_DNA"/>
</dbReference>
<name>A0A0F9XYZ7_TRIHA</name>
<evidence type="ECO:0000313" key="1">
    <source>
        <dbReference type="EMBL" id="KKP05198.1"/>
    </source>
</evidence>
<gene>
    <name evidence="1" type="ORF">THAR02_02717</name>
</gene>
<organism evidence="1 2">
    <name type="scientific">Trichoderma harzianum</name>
    <name type="common">Hypocrea lixii</name>
    <dbReference type="NCBI Taxonomy" id="5544"/>
    <lineage>
        <taxon>Eukaryota</taxon>
        <taxon>Fungi</taxon>
        <taxon>Dikarya</taxon>
        <taxon>Ascomycota</taxon>
        <taxon>Pezizomycotina</taxon>
        <taxon>Sordariomycetes</taxon>
        <taxon>Hypocreomycetidae</taxon>
        <taxon>Hypocreales</taxon>
        <taxon>Hypocreaceae</taxon>
        <taxon>Trichoderma</taxon>
    </lineage>
</organism>
<evidence type="ECO:0008006" key="3">
    <source>
        <dbReference type="Google" id="ProtNLM"/>
    </source>
</evidence>
<dbReference type="OrthoDB" id="5239982at2759"/>
<dbReference type="OMA" id="TTPCHKN"/>
<protein>
    <recommendedName>
        <fullName evidence="3">AA1-like domain-containing protein</fullName>
    </recommendedName>
</protein>
<sequence>MSALSYSAPPELLAQAQSQSNCNLPPGFQIKDFTAKSNETGPTASLTAYNFTFVDQTTSVTTNCQFNSSSVSTTPPGLTPRFACDKSGTSGVKFIWDNTRRQLTMVERICPNIRGVPTYEVAGIATIALSCPSTSGTCTTNSTSIDGKFTALDPVTDPTRVKVKYWYLRIGRIQGIDGWMQQDISIGVVL</sequence>
<dbReference type="AlphaFoldDB" id="A0A0F9XYZ7"/>
<reference evidence="2" key="1">
    <citation type="journal article" date="2015" name="Genome Announc.">
        <title>Draft whole-genome sequence of the biocontrol agent Trichoderma harzianum T6776.</title>
        <authorList>
            <person name="Baroncelli R."/>
            <person name="Piaggeschi G."/>
            <person name="Fiorini L."/>
            <person name="Bertolini E."/>
            <person name="Zapparata A."/>
            <person name="Pe M.E."/>
            <person name="Sarrocco S."/>
            <person name="Vannacci G."/>
        </authorList>
    </citation>
    <scope>NUCLEOTIDE SEQUENCE [LARGE SCALE GENOMIC DNA]</scope>
    <source>
        <strain evidence="2">T6776</strain>
    </source>
</reference>
<dbReference type="Proteomes" id="UP000034112">
    <property type="component" value="Unassembled WGS sequence"/>
</dbReference>
<evidence type="ECO:0000313" key="2">
    <source>
        <dbReference type="Proteomes" id="UP000034112"/>
    </source>
</evidence>
<proteinExistence type="predicted"/>
<comment type="caution">
    <text evidence="1">The sequence shown here is derived from an EMBL/GenBank/DDBJ whole genome shotgun (WGS) entry which is preliminary data.</text>
</comment>